<name>A0ABU8WWI8_9BURK</name>
<comment type="caution">
    <text evidence="1">The sequence shown here is derived from an EMBL/GenBank/DDBJ whole genome shotgun (WGS) entry which is preliminary data.</text>
</comment>
<organism evidence="1 2">
    <name type="scientific">Variovorax rhizosphaerae</name>
    <dbReference type="NCBI Taxonomy" id="1836200"/>
    <lineage>
        <taxon>Bacteria</taxon>
        <taxon>Pseudomonadati</taxon>
        <taxon>Pseudomonadota</taxon>
        <taxon>Betaproteobacteria</taxon>
        <taxon>Burkholderiales</taxon>
        <taxon>Comamonadaceae</taxon>
        <taxon>Variovorax</taxon>
    </lineage>
</organism>
<reference evidence="1 2" key="1">
    <citation type="submission" date="2024-03" db="EMBL/GenBank/DDBJ databases">
        <title>Novel species of the genus Variovorax.</title>
        <authorList>
            <person name="Liu Q."/>
            <person name="Xin Y.-H."/>
        </authorList>
    </citation>
    <scope>NUCLEOTIDE SEQUENCE [LARGE SCALE GENOMIC DNA]</scope>
    <source>
        <strain evidence="1 2">KACC 18900</strain>
    </source>
</reference>
<dbReference type="RefSeq" id="WP_340347721.1">
    <property type="nucleotide sequence ID" value="NZ_JBBKZT010000028.1"/>
</dbReference>
<evidence type="ECO:0000313" key="2">
    <source>
        <dbReference type="Proteomes" id="UP001385892"/>
    </source>
</evidence>
<dbReference type="EMBL" id="JBBKZT010000028">
    <property type="protein sequence ID" value="MEJ8851907.1"/>
    <property type="molecule type" value="Genomic_DNA"/>
</dbReference>
<proteinExistence type="predicted"/>
<keyword evidence="2" id="KW-1185">Reference proteome</keyword>
<sequence length="82" mass="9615">MTLMDDRSFRYRDCEFLLSVERTGQDLFLPHVLYRSGLPNLEQQALPVDADPYASSEEAWRHCEQQAVRWVHDRTGDGQGRF</sequence>
<accession>A0ABU8WWI8</accession>
<evidence type="ECO:0000313" key="1">
    <source>
        <dbReference type="EMBL" id="MEJ8851907.1"/>
    </source>
</evidence>
<dbReference type="Proteomes" id="UP001385892">
    <property type="component" value="Unassembled WGS sequence"/>
</dbReference>
<protein>
    <submittedName>
        <fullName evidence="1">Uncharacterized protein</fullName>
    </submittedName>
</protein>
<gene>
    <name evidence="1" type="ORF">WKW82_35130</name>
</gene>